<keyword evidence="3" id="KW-1185">Reference proteome</keyword>
<name>A0AAW1XL50_RUBAR</name>
<dbReference type="Proteomes" id="UP001457282">
    <property type="component" value="Unassembled WGS sequence"/>
</dbReference>
<sequence length="96" mass="10667">MSSSTERWIEGRVKRGLVRRRDDWAKLTPRIEEKSWDCEFVVSMAGVGVLCGLSGGRALEDGGLKVNCSSNRKPLMIEFVMAGRKRVGLLGKKSIL</sequence>
<proteinExistence type="predicted"/>
<dbReference type="EMBL" id="JBEDUW010000002">
    <property type="protein sequence ID" value="KAK9947198.1"/>
    <property type="molecule type" value="Genomic_DNA"/>
</dbReference>
<evidence type="ECO:0000313" key="1">
    <source>
        <dbReference type="EMBL" id="KAK9937254.1"/>
    </source>
</evidence>
<reference evidence="1 3" key="1">
    <citation type="journal article" date="2023" name="G3 (Bethesda)">
        <title>A chromosome-length genome assembly and annotation of blackberry (Rubus argutus, cv. 'Hillquist').</title>
        <authorList>
            <person name="Bruna T."/>
            <person name="Aryal R."/>
            <person name="Dudchenko O."/>
            <person name="Sargent D.J."/>
            <person name="Mead D."/>
            <person name="Buti M."/>
            <person name="Cavallini A."/>
            <person name="Hytonen T."/>
            <person name="Andres J."/>
            <person name="Pham M."/>
            <person name="Weisz D."/>
            <person name="Mascagni F."/>
            <person name="Usai G."/>
            <person name="Natali L."/>
            <person name="Bassil N."/>
            <person name="Fernandez G.E."/>
            <person name="Lomsadze A."/>
            <person name="Armour M."/>
            <person name="Olukolu B."/>
            <person name="Poorten T."/>
            <person name="Britton C."/>
            <person name="Davik J."/>
            <person name="Ashrafi H."/>
            <person name="Aiden E.L."/>
            <person name="Borodovsky M."/>
            <person name="Worthington M."/>
        </authorList>
    </citation>
    <scope>NUCLEOTIDE SEQUENCE [LARGE SCALE GENOMIC DNA]</scope>
    <source>
        <strain evidence="1">PI 553951</strain>
        <tissue evidence="2">Leaf</tissue>
    </source>
</reference>
<accession>A0AAW1XL50</accession>
<comment type="caution">
    <text evidence="1">The sequence shown here is derived from an EMBL/GenBank/DDBJ whole genome shotgun (WGS) entry which is preliminary data.</text>
</comment>
<evidence type="ECO:0000313" key="3">
    <source>
        <dbReference type="Proteomes" id="UP001457282"/>
    </source>
</evidence>
<organism evidence="1 3">
    <name type="scientific">Rubus argutus</name>
    <name type="common">Southern blackberry</name>
    <dbReference type="NCBI Taxonomy" id="59490"/>
    <lineage>
        <taxon>Eukaryota</taxon>
        <taxon>Viridiplantae</taxon>
        <taxon>Streptophyta</taxon>
        <taxon>Embryophyta</taxon>
        <taxon>Tracheophyta</taxon>
        <taxon>Spermatophyta</taxon>
        <taxon>Magnoliopsida</taxon>
        <taxon>eudicotyledons</taxon>
        <taxon>Gunneridae</taxon>
        <taxon>Pentapetalae</taxon>
        <taxon>rosids</taxon>
        <taxon>fabids</taxon>
        <taxon>Rosales</taxon>
        <taxon>Rosaceae</taxon>
        <taxon>Rosoideae</taxon>
        <taxon>Rosoideae incertae sedis</taxon>
        <taxon>Rubus</taxon>
    </lineage>
</organism>
<gene>
    <name evidence="2" type="ORF">M0R45_012631</name>
    <name evidence="1" type="ORF">M0R45_014056</name>
</gene>
<evidence type="ECO:0000313" key="2">
    <source>
        <dbReference type="EMBL" id="KAK9947198.1"/>
    </source>
</evidence>
<dbReference type="EMBL" id="JBEDUW010000003">
    <property type="protein sequence ID" value="KAK9937254.1"/>
    <property type="molecule type" value="Genomic_DNA"/>
</dbReference>
<protein>
    <submittedName>
        <fullName evidence="1">Uncharacterized protein</fullName>
    </submittedName>
</protein>
<dbReference type="AlphaFoldDB" id="A0AAW1XL50"/>